<dbReference type="RefSeq" id="WP_187082229.1">
    <property type="nucleotide sequence ID" value="NZ_JACORU010000005.1"/>
</dbReference>
<sequence>MQQPWRESAQRLARLIKSREISSAEVVEAHLARIDEVNPRLNAIVKVLAEPARAAARAADEAVARGDALGPLHGVPFTAKENVDVAGLPTTWGVKALAQAVASMDAPVVERMKRAGAVLIGRTNLPDMGLRLFTESSLYGVTRNPWSPERTAGGSSGGEAASIATGMSPLGLGNDLGGSLRNPANCCGIASIKPSAGRVPHAALIPAPDRLMFVQMMAVEGPMARTVGDVRIALQALMGAHPRDPLSVSVPFEGEPVAKPLRVAFMPRPPGAPCDDAVVNAARRAADALSNAGYEVVEVAPPCFEETLQLWAAVLGPDLGVLWPKMSQLVGPVVKSMMQAFVEHAGGPDAIARLPMVFARRDAVAREWSQFMATHPLLLTPTWNLLPPKHGGDLPPAQLAPSVLPANLLGLPSACVPASRDDATGLPVGVLLTGARFREDLCLAAAEVVEASAGVVTPTDPHN</sequence>
<protein>
    <submittedName>
        <fullName evidence="2">Indole acetimide hydrolase</fullName>
    </submittedName>
</protein>
<dbReference type="NCBIfam" id="NF005687">
    <property type="entry name" value="PRK07487.1"/>
    <property type="match status" value="1"/>
</dbReference>
<dbReference type="PANTHER" id="PTHR43372:SF4">
    <property type="entry name" value="FATTY-ACID AMIDE HYDROLASE 2"/>
    <property type="match status" value="1"/>
</dbReference>
<dbReference type="EMBL" id="JACORU010000005">
    <property type="protein sequence ID" value="MBC5765755.1"/>
    <property type="molecule type" value="Genomic_DNA"/>
</dbReference>
<dbReference type="InterPro" id="IPR036928">
    <property type="entry name" value="AS_sf"/>
</dbReference>
<evidence type="ECO:0000313" key="3">
    <source>
        <dbReference type="Proteomes" id="UP000596827"/>
    </source>
</evidence>
<dbReference type="InterPro" id="IPR023631">
    <property type="entry name" value="Amidase_dom"/>
</dbReference>
<accession>A0A923S2U3</accession>
<dbReference type="SUPFAM" id="SSF75304">
    <property type="entry name" value="Amidase signature (AS) enzymes"/>
    <property type="match status" value="1"/>
</dbReference>
<reference evidence="2" key="1">
    <citation type="submission" date="2020-08" db="EMBL/GenBank/DDBJ databases">
        <title>Ramlibacter sp. GTP1 16S ribosomal RNA gene genome sequencing and assembly.</title>
        <authorList>
            <person name="Kang M."/>
        </authorList>
    </citation>
    <scope>NUCLEOTIDE SEQUENCE</scope>
    <source>
        <strain evidence="2">GTP1</strain>
    </source>
</reference>
<gene>
    <name evidence="2" type="ORF">H8R02_14900</name>
</gene>
<proteinExistence type="predicted"/>
<dbReference type="PROSITE" id="PS00571">
    <property type="entry name" value="AMIDASES"/>
    <property type="match status" value="1"/>
</dbReference>
<dbReference type="InterPro" id="IPR020556">
    <property type="entry name" value="Amidase_CS"/>
</dbReference>
<dbReference type="AlphaFoldDB" id="A0A923S2U3"/>
<dbReference type="GO" id="GO:0016787">
    <property type="term" value="F:hydrolase activity"/>
    <property type="evidence" value="ECO:0007669"/>
    <property type="project" value="UniProtKB-KW"/>
</dbReference>
<dbReference type="Pfam" id="PF01425">
    <property type="entry name" value="Amidase"/>
    <property type="match status" value="1"/>
</dbReference>
<dbReference type="PANTHER" id="PTHR43372">
    <property type="entry name" value="FATTY-ACID AMIDE HYDROLASE"/>
    <property type="match status" value="1"/>
</dbReference>
<feature type="domain" description="Amidase" evidence="1">
    <location>
        <begin position="25"/>
        <end position="443"/>
    </location>
</feature>
<evidence type="ECO:0000259" key="1">
    <source>
        <dbReference type="Pfam" id="PF01425"/>
    </source>
</evidence>
<comment type="caution">
    <text evidence="2">The sequence shown here is derived from an EMBL/GenBank/DDBJ whole genome shotgun (WGS) entry which is preliminary data.</text>
</comment>
<organism evidence="2 3">
    <name type="scientific">Ramlibacter albus</name>
    <dbReference type="NCBI Taxonomy" id="2079448"/>
    <lineage>
        <taxon>Bacteria</taxon>
        <taxon>Pseudomonadati</taxon>
        <taxon>Pseudomonadota</taxon>
        <taxon>Betaproteobacteria</taxon>
        <taxon>Burkholderiales</taxon>
        <taxon>Comamonadaceae</taxon>
        <taxon>Ramlibacter</taxon>
    </lineage>
</organism>
<evidence type="ECO:0000313" key="2">
    <source>
        <dbReference type="EMBL" id="MBC5765755.1"/>
    </source>
</evidence>
<dbReference type="Gene3D" id="3.90.1300.10">
    <property type="entry name" value="Amidase signature (AS) domain"/>
    <property type="match status" value="1"/>
</dbReference>
<dbReference type="Proteomes" id="UP000596827">
    <property type="component" value="Unassembled WGS sequence"/>
</dbReference>
<keyword evidence="2" id="KW-0378">Hydrolase</keyword>
<dbReference type="GO" id="GO:0012505">
    <property type="term" value="C:endomembrane system"/>
    <property type="evidence" value="ECO:0007669"/>
    <property type="project" value="TreeGrafter"/>
</dbReference>
<keyword evidence="3" id="KW-1185">Reference proteome</keyword>
<dbReference type="InterPro" id="IPR052739">
    <property type="entry name" value="FAAH2"/>
</dbReference>
<name>A0A923S2U3_9BURK</name>